<dbReference type="AlphaFoldDB" id="A0A0D7W4S9"/>
<keyword evidence="6" id="KW-0560">Oxidoreductase</keyword>
<dbReference type="PANTHER" id="PTHR47354:SF8">
    <property type="entry name" value="1,2-PHENYLACETYL-COA EPOXIDASE, SUBUNIT E"/>
    <property type="match status" value="1"/>
</dbReference>
<dbReference type="PROSITE" id="PS00197">
    <property type="entry name" value="2FE2S_FER_1"/>
    <property type="match status" value="1"/>
</dbReference>
<keyword evidence="8" id="KW-0411">Iron-sulfur</keyword>
<dbReference type="Pfam" id="PF00175">
    <property type="entry name" value="NAD_binding_1"/>
    <property type="match status" value="1"/>
</dbReference>
<dbReference type="InterPro" id="IPR050415">
    <property type="entry name" value="MRET"/>
</dbReference>
<evidence type="ECO:0000256" key="1">
    <source>
        <dbReference type="ARBA" id="ARBA00001974"/>
    </source>
</evidence>
<evidence type="ECO:0000259" key="9">
    <source>
        <dbReference type="PROSITE" id="PS51085"/>
    </source>
</evidence>
<evidence type="ECO:0000256" key="3">
    <source>
        <dbReference type="ARBA" id="ARBA00022714"/>
    </source>
</evidence>
<evidence type="ECO:0000256" key="5">
    <source>
        <dbReference type="ARBA" id="ARBA00022827"/>
    </source>
</evidence>
<dbReference type="InterPro" id="IPR001041">
    <property type="entry name" value="2Fe-2S_ferredoxin-type"/>
</dbReference>
<dbReference type="GO" id="GO:0051537">
    <property type="term" value="F:2 iron, 2 sulfur cluster binding"/>
    <property type="evidence" value="ECO:0007669"/>
    <property type="project" value="UniProtKB-KW"/>
</dbReference>
<dbReference type="EMBL" id="JTDV01000002">
    <property type="protein sequence ID" value="KJD34126.1"/>
    <property type="molecule type" value="Genomic_DNA"/>
</dbReference>
<evidence type="ECO:0000256" key="6">
    <source>
        <dbReference type="ARBA" id="ARBA00023002"/>
    </source>
</evidence>
<dbReference type="SUPFAM" id="SSF54292">
    <property type="entry name" value="2Fe-2S ferredoxin-like"/>
    <property type="match status" value="1"/>
</dbReference>
<dbReference type="InterPro" id="IPR017938">
    <property type="entry name" value="Riboflavin_synthase-like_b-brl"/>
</dbReference>
<dbReference type="InterPro" id="IPR039261">
    <property type="entry name" value="FNR_nucleotide-bd"/>
</dbReference>
<dbReference type="Proteomes" id="UP000032361">
    <property type="component" value="Unassembled WGS sequence"/>
</dbReference>
<evidence type="ECO:0000256" key="2">
    <source>
        <dbReference type="ARBA" id="ARBA00022630"/>
    </source>
</evidence>
<dbReference type="InterPro" id="IPR001433">
    <property type="entry name" value="OxRdtase_FAD/NAD-bd"/>
</dbReference>
<dbReference type="Gene3D" id="2.40.30.10">
    <property type="entry name" value="Translation factors"/>
    <property type="match status" value="1"/>
</dbReference>
<dbReference type="InterPro" id="IPR006058">
    <property type="entry name" value="2Fe2S_fd_BS"/>
</dbReference>
<feature type="domain" description="FAD-binding FR-type" evidence="10">
    <location>
        <begin position="2"/>
        <end position="106"/>
    </location>
</feature>
<feature type="domain" description="2Fe-2S ferredoxin-type" evidence="9">
    <location>
        <begin position="263"/>
        <end position="353"/>
    </location>
</feature>
<sequence>MASFYNLSIKNITRLTDKAVSITFNLPETLKDTFNYKAGQYITLKTTIDGNEVRRDYSLCDAPNSGNLTVAVKAVEDGTFSVYANNTLQVGDTIEVAPPKGRFTFTPKDNKTKNIALFAAGSGITPILGIIKTALTEESNSKIVLVYGNKTTADTMFLNELLELQNEYNERFSIQFVFSQQDEADAVFGRIEKSTINYVVKNKYKHIEANAYYICGPEGMIHTVKDVLTEHGIAEDLIHFELFKASKAETEVKNAAIATNGKTNITVTVDDETTSFEMDAKQTILEAALDEDLDAPYSCQGGICSSCLARVTEGEATMRQNNILTEAEVAEGLILTCQAHPTTPSITVDFDDV</sequence>
<evidence type="ECO:0000256" key="7">
    <source>
        <dbReference type="ARBA" id="ARBA00023004"/>
    </source>
</evidence>
<evidence type="ECO:0000259" key="10">
    <source>
        <dbReference type="PROSITE" id="PS51384"/>
    </source>
</evidence>
<dbReference type="Pfam" id="PF00970">
    <property type="entry name" value="FAD_binding_6"/>
    <property type="match status" value="1"/>
</dbReference>
<dbReference type="GO" id="GO:0046872">
    <property type="term" value="F:metal ion binding"/>
    <property type="evidence" value="ECO:0007669"/>
    <property type="project" value="UniProtKB-KW"/>
</dbReference>
<keyword evidence="12" id="KW-1185">Reference proteome</keyword>
<evidence type="ECO:0000313" key="11">
    <source>
        <dbReference type="EMBL" id="KJD34126.1"/>
    </source>
</evidence>
<keyword evidence="5" id="KW-0274">FAD</keyword>
<keyword evidence="7" id="KW-0408">Iron</keyword>
<dbReference type="PROSITE" id="PS51085">
    <property type="entry name" value="2FE2S_FER_2"/>
    <property type="match status" value="1"/>
</dbReference>
<keyword evidence="2" id="KW-0285">Flavoprotein</keyword>
<dbReference type="CDD" id="cd06214">
    <property type="entry name" value="PA_degradation_oxidoreductase_like"/>
    <property type="match status" value="1"/>
</dbReference>
<dbReference type="PROSITE" id="PS51384">
    <property type="entry name" value="FAD_FR"/>
    <property type="match status" value="1"/>
</dbReference>
<evidence type="ECO:0000256" key="4">
    <source>
        <dbReference type="ARBA" id="ARBA00022723"/>
    </source>
</evidence>
<dbReference type="Pfam" id="PF00111">
    <property type="entry name" value="Fer2"/>
    <property type="match status" value="1"/>
</dbReference>
<gene>
    <name evidence="11" type="ORF">PK35_05195</name>
</gene>
<proteinExistence type="predicted"/>
<reference evidence="11 12" key="1">
    <citation type="journal article" date="2015" name="Antonie Van Leeuwenhoek">
        <title>Tamlana nanhaiensis sp. nov., isolated from surface seawater collected from the South China Sea.</title>
        <authorList>
            <person name="Liu X."/>
            <person name="Lai Q."/>
            <person name="Du Y."/>
            <person name="Li G."/>
            <person name="Sun F."/>
            <person name="Shao Z."/>
        </authorList>
    </citation>
    <scope>NUCLEOTIDE SEQUENCE [LARGE SCALE GENOMIC DNA]</scope>
    <source>
        <strain evidence="11 12">FHC16</strain>
    </source>
</reference>
<dbReference type="GO" id="GO:0050660">
    <property type="term" value="F:flavin adenine dinucleotide binding"/>
    <property type="evidence" value="ECO:0007669"/>
    <property type="project" value="TreeGrafter"/>
</dbReference>
<dbReference type="PATRIC" id="fig|1382798.3.peg.2215"/>
<dbReference type="PANTHER" id="PTHR47354">
    <property type="entry name" value="NADH OXIDOREDUCTASE HCR"/>
    <property type="match status" value="1"/>
</dbReference>
<dbReference type="InterPro" id="IPR008333">
    <property type="entry name" value="Cbr1-like_FAD-bd_dom"/>
</dbReference>
<dbReference type="CDD" id="cd00207">
    <property type="entry name" value="fer2"/>
    <property type="match status" value="1"/>
</dbReference>
<dbReference type="Gene3D" id="3.40.50.80">
    <property type="entry name" value="Nucleotide-binding domain of ferredoxin-NADP reductase (FNR) module"/>
    <property type="match status" value="1"/>
</dbReference>
<organism evidence="11 12">
    <name type="scientific">Neotamlana nanhaiensis</name>
    <dbReference type="NCBI Taxonomy" id="1382798"/>
    <lineage>
        <taxon>Bacteria</taxon>
        <taxon>Pseudomonadati</taxon>
        <taxon>Bacteroidota</taxon>
        <taxon>Flavobacteriia</taxon>
        <taxon>Flavobacteriales</taxon>
        <taxon>Flavobacteriaceae</taxon>
        <taxon>Neotamlana</taxon>
    </lineage>
</organism>
<comment type="cofactor">
    <cofactor evidence="1">
        <name>FAD</name>
        <dbReference type="ChEBI" id="CHEBI:57692"/>
    </cofactor>
</comment>
<dbReference type="InterPro" id="IPR012675">
    <property type="entry name" value="Beta-grasp_dom_sf"/>
</dbReference>
<dbReference type="GO" id="GO:0016491">
    <property type="term" value="F:oxidoreductase activity"/>
    <property type="evidence" value="ECO:0007669"/>
    <property type="project" value="UniProtKB-KW"/>
</dbReference>
<dbReference type="SUPFAM" id="SSF63380">
    <property type="entry name" value="Riboflavin synthase domain-like"/>
    <property type="match status" value="1"/>
</dbReference>
<protein>
    <submittedName>
        <fullName evidence="11">Flavodoxin reductase</fullName>
    </submittedName>
</protein>
<dbReference type="STRING" id="1382798.PK35_05195"/>
<evidence type="ECO:0000313" key="12">
    <source>
        <dbReference type="Proteomes" id="UP000032361"/>
    </source>
</evidence>
<dbReference type="SUPFAM" id="SSF52343">
    <property type="entry name" value="Ferredoxin reductase-like, C-terminal NADP-linked domain"/>
    <property type="match status" value="1"/>
</dbReference>
<dbReference type="InterPro" id="IPR017927">
    <property type="entry name" value="FAD-bd_FR_type"/>
</dbReference>
<dbReference type="PRINTS" id="PR00406">
    <property type="entry name" value="CYTB5RDTASE"/>
</dbReference>
<accession>A0A0D7W4S9</accession>
<name>A0A0D7W4S9_9FLAO</name>
<dbReference type="InterPro" id="IPR036010">
    <property type="entry name" value="2Fe-2S_ferredoxin-like_sf"/>
</dbReference>
<dbReference type="RefSeq" id="WP_044625616.1">
    <property type="nucleotide sequence ID" value="NZ_JTDV01000002.1"/>
</dbReference>
<keyword evidence="4" id="KW-0479">Metal-binding</keyword>
<keyword evidence="3" id="KW-0001">2Fe-2S</keyword>
<comment type="caution">
    <text evidence="11">The sequence shown here is derived from an EMBL/GenBank/DDBJ whole genome shotgun (WGS) entry which is preliminary data.</text>
</comment>
<dbReference type="Gene3D" id="3.10.20.30">
    <property type="match status" value="1"/>
</dbReference>
<evidence type="ECO:0000256" key="8">
    <source>
        <dbReference type="ARBA" id="ARBA00023014"/>
    </source>
</evidence>
<dbReference type="OrthoDB" id="9789468at2"/>